<evidence type="ECO:0000313" key="3">
    <source>
        <dbReference type="Proteomes" id="UP000717515"/>
    </source>
</evidence>
<accession>A0A9P8CUZ0</accession>
<evidence type="ECO:0000313" key="2">
    <source>
        <dbReference type="EMBL" id="KAG9319074.1"/>
    </source>
</evidence>
<reference evidence="2" key="1">
    <citation type="submission" date="2021-07" db="EMBL/GenBank/DDBJ databases">
        <title>Draft genome of Mortierella alpina, strain LL118, isolated from an aspen leaf litter sample.</title>
        <authorList>
            <person name="Yang S."/>
            <person name="Vinatzer B.A."/>
        </authorList>
    </citation>
    <scope>NUCLEOTIDE SEQUENCE</scope>
    <source>
        <strain evidence="2">LL118</strain>
    </source>
</reference>
<feature type="domain" description="GED" evidence="1">
    <location>
        <begin position="289"/>
        <end position="379"/>
    </location>
</feature>
<protein>
    <recommendedName>
        <fullName evidence="1">GED domain-containing protein</fullName>
    </recommendedName>
</protein>
<comment type="caution">
    <text evidence="2">The sequence shown here is derived from an EMBL/GenBank/DDBJ whole genome shotgun (WGS) entry which is preliminary data.</text>
</comment>
<dbReference type="InterPro" id="IPR020850">
    <property type="entry name" value="GED_dom"/>
</dbReference>
<dbReference type="AlphaFoldDB" id="A0A9P8CUZ0"/>
<dbReference type="EMBL" id="JAIFTL010000723">
    <property type="protein sequence ID" value="KAG9319074.1"/>
    <property type="molecule type" value="Genomic_DNA"/>
</dbReference>
<proteinExistence type="predicted"/>
<dbReference type="PROSITE" id="PS51388">
    <property type="entry name" value="GED"/>
    <property type="match status" value="1"/>
</dbReference>
<name>A0A9P8CUZ0_MORAP</name>
<evidence type="ECO:0000259" key="1">
    <source>
        <dbReference type="PROSITE" id="PS51388"/>
    </source>
</evidence>
<gene>
    <name evidence="2" type="ORF">KVV02_000592</name>
</gene>
<dbReference type="Gene3D" id="1.20.120.1240">
    <property type="entry name" value="Dynamin, middle domain"/>
    <property type="match status" value="1"/>
</dbReference>
<organism evidence="2 3">
    <name type="scientific">Mortierella alpina</name>
    <name type="common">Oleaginous fungus</name>
    <name type="synonym">Mortierella renispora</name>
    <dbReference type="NCBI Taxonomy" id="64518"/>
    <lineage>
        <taxon>Eukaryota</taxon>
        <taxon>Fungi</taxon>
        <taxon>Fungi incertae sedis</taxon>
        <taxon>Mucoromycota</taxon>
        <taxon>Mortierellomycotina</taxon>
        <taxon>Mortierellomycetes</taxon>
        <taxon>Mortierellales</taxon>
        <taxon>Mortierellaceae</taxon>
        <taxon>Mortierella</taxon>
    </lineage>
</organism>
<dbReference type="Proteomes" id="UP000717515">
    <property type="component" value="Unassembled WGS sequence"/>
</dbReference>
<sequence length="379" mass="44431">MKNSSFKDIDLSWDDARKREEEIFRSSPLWNDVPDTRKGRLRSSLADLLNGNYAVDYIKTYLSRQRSEDVEESGESDDDDCEPIILEEDGDHNFIRSSLYKLYQHYNTAMNKDKYLLPNDRISELVLLYKGNELSGFISFTTFTQIYTDTLLRWSSITKNHIANMHQFLHRAISTFISSTTDPGIRDALCLEFDRFYNSQVEQIDGAIENIFASESIPFTMNKYYYDNILNSRKTKAEQHIQEVVNKFQPSNNSNFSGYQVKDILQRSLTSYCNVQHLSNVDYNERLAIEDLQEQLISYCKVARKRIVDVILLQTIELHMIKQTDIYFEQLKSCDSSNRISRQLLDSPSKIKRRQELEDRVDVLRKSLKELWSSDTTRT</sequence>